<evidence type="ECO:0000256" key="1">
    <source>
        <dbReference type="ARBA" id="ARBA00001971"/>
    </source>
</evidence>
<dbReference type="InterPro" id="IPR036396">
    <property type="entry name" value="Cyt_P450_sf"/>
</dbReference>
<dbReference type="GO" id="GO:0004497">
    <property type="term" value="F:monooxygenase activity"/>
    <property type="evidence" value="ECO:0007669"/>
    <property type="project" value="UniProtKB-KW"/>
</dbReference>
<evidence type="ECO:0000256" key="4">
    <source>
        <dbReference type="ARBA" id="ARBA00023002"/>
    </source>
</evidence>
<dbReference type="Pfam" id="PF00067">
    <property type="entry name" value="p450"/>
    <property type="match status" value="1"/>
</dbReference>
<dbReference type="PRINTS" id="PR00385">
    <property type="entry name" value="P450"/>
</dbReference>
<dbReference type="FunFam" id="1.10.630.10:FF:000036">
    <property type="entry name" value="CYtochrome P450 family"/>
    <property type="match status" value="1"/>
</dbReference>
<keyword evidence="4 8" id="KW-0560">Oxidoreductase</keyword>
<dbReference type="OrthoDB" id="1055148at2759"/>
<evidence type="ECO:0000256" key="5">
    <source>
        <dbReference type="ARBA" id="ARBA00023004"/>
    </source>
</evidence>
<dbReference type="CDD" id="cd20617">
    <property type="entry name" value="CYP1_2-like"/>
    <property type="match status" value="1"/>
</dbReference>
<evidence type="ECO:0000313" key="10">
    <source>
        <dbReference type="Proteomes" id="UP000005239"/>
    </source>
</evidence>
<dbReference type="PANTHER" id="PTHR24284">
    <property type="entry name" value="CYTOCHROME P450 FAMILY"/>
    <property type="match status" value="1"/>
</dbReference>
<dbReference type="PANTHER" id="PTHR24284:SF1">
    <property type="entry name" value="CYTOCHROME P450 FAMILY"/>
    <property type="match status" value="1"/>
</dbReference>
<comment type="similarity">
    <text evidence="2 8">Belongs to the cytochrome P450 family.</text>
</comment>
<keyword evidence="6 8" id="KW-0503">Monooxygenase</keyword>
<comment type="cofactor">
    <cofactor evidence="1 7">
        <name>heme</name>
        <dbReference type="ChEBI" id="CHEBI:30413"/>
    </cofactor>
</comment>
<reference evidence="10" key="1">
    <citation type="journal article" date="2008" name="Nat. Genet.">
        <title>The Pristionchus pacificus genome provides a unique perspective on nematode lifestyle and parasitism.</title>
        <authorList>
            <person name="Dieterich C."/>
            <person name="Clifton S.W."/>
            <person name="Schuster L.N."/>
            <person name="Chinwalla A."/>
            <person name="Delehaunty K."/>
            <person name="Dinkelacker I."/>
            <person name="Fulton L."/>
            <person name="Fulton R."/>
            <person name="Godfrey J."/>
            <person name="Minx P."/>
            <person name="Mitreva M."/>
            <person name="Roeseler W."/>
            <person name="Tian H."/>
            <person name="Witte H."/>
            <person name="Yang S.P."/>
            <person name="Wilson R.K."/>
            <person name="Sommer R.J."/>
        </authorList>
    </citation>
    <scope>NUCLEOTIDE SEQUENCE [LARGE SCALE GENOMIC DNA]</scope>
    <source>
        <strain evidence="10">PS312</strain>
    </source>
</reference>
<sequence>MLAILIAIPLLTFIVWEVFLFYRRRSTLPPGPFAVPLFGNFINEITPPLFHVGLKRLSAKFGNIFTVHMPYPVVNITDFETIRDVFKSNDATGRMHNVLLETTRLCENGGIVNSDGPEWQEQRRFAISTLRDFGMGKNLMEEKVRLSARNMVEFIGKQEDLSNTDLRWSIQVFVANIINEFLFGFQYPFDDCETLMNFVLGLNKAIEGISRSLLMPIIFMLPWARHIPFVRYFWRQHQQRFQKMINYVSVQAKAIKFDPNEEPTCYVQAFQLNNKDKRFEQLLSCCSELFLAGQETTTTTLRWGMLLLAKHQEVQDKLREEIHSKIDRDEIASMTDKMKMPYTAAVINEVQRVANIVAFNPVLMHRVTVDTTIGGYHIPANTLINGDFHQMMKSDPLFVDPTRFWPERYLAEDGVTLRKELVERTIPFSIGKRQCAGEGLARTELFIGLVSLIQNFRISPLPGKEIDLEPIYANIHFPKPQNFRLEKI</sequence>
<dbReference type="GO" id="GO:0020037">
    <property type="term" value="F:heme binding"/>
    <property type="evidence" value="ECO:0007669"/>
    <property type="project" value="InterPro"/>
</dbReference>
<dbReference type="GO" id="GO:0016705">
    <property type="term" value="F:oxidoreductase activity, acting on paired donors, with incorporation or reduction of molecular oxygen"/>
    <property type="evidence" value="ECO:0007669"/>
    <property type="project" value="InterPro"/>
</dbReference>
<evidence type="ECO:0000256" key="7">
    <source>
        <dbReference type="PIRSR" id="PIRSR602401-1"/>
    </source>
</evidence>
<evidence type="ECO:0000256" key="6">
    <source>
        <dbReference type="ARBA" id="ARBA00023033"/>
    </source>
</evidence>
<evidence type="ECO:0000313" key="9">
    <source>
        <dbReference type="EnsemblMetazoa" id="PPA17486.1"/>
    </source>
</evidence>
<evidence type="ECO:0000256" key="8">
    <source>
        <dbReference type="RuleBase" id="RU000461"/>
    </source>
</evidence>
<dbReference type="InterPro" id="IPR001128">
    <property type="entry name" value="Cyt_P450"/>
</dbReference>
<dbReference type="Gene3D" id="1.10.630.10">
    <property type="entry name" value="Cytochrome P450"/>
    <property type="match status" value="1"/>
</dbReference>
<name>A0A2A6B535_PRIPA</name>
<dbReference type="GO" id="GO:0005506">
    <property type="term" value="F:iron ion binding"/>
    <property type="evidence" value="ECO:0007669"/>
    <property type="project" value="InterPro"/>
</dbReference>
<protein>
    <submittedName>
        <fullName evidence="9">Cytochrome P450</fullName>
    </submittedName>
</protein>
<gene>
    <name evidence="9" type="primary">WBGene00107040</name>
</gene>
<dbReference type="SUPFAM" id="SSF48264">
    <property type="entry name" value="Cytochrome P450"/>
    <property type="match status" value="1"/>
</dbReference>
<reference evidence="9" key="2">
    <citation type="submission" date="2022-06" db="UniProtKB">
        <authorList>
            <consortium name="EnsemblMetazoa"/>
        </authorList>
    </citation>
    <scope>IDENTIFICATION</scope>
    <source>
        <strain evidence="9">PS312</strain>
    </source>
</reference>
<keyword evidence="10" id="KW-1185">Reference proteome</keyword>
<evidence type="ECO:0000256" key="3">
    <source>
        <dbReference type="ARBA" id="ARBA00022723"/>
    </source>
</evidence>
<feature type="binding site" description="axial binding residue" evidence="7">
    <location>
        <position position="435"/>
    </location>
    <ligand>
        <name>heme</name>
        <dbReference type="ChEBI" id="CHEBI:30413"/>
    </ligand>
    <ligandPart>
        <name>Fe</name>
        <dbReference type="ChEBI" id="CHEBI:18248"/>
    </ligandPart>
</feature>
<dbReference type="EnsemblMetazoa" id="PPA17486.1">
    <property type="protein sequence ID" value="PPA17486.1"/>
    <property type="gene ID" value="WBGene00107040"/>
</dbReference>
<dbReference type="PRINTS" id="PR00463">
    <property type="entry name" value="EP450I"/>
</dbReference>
<accession>A0A2A6B535</accession>
<keyword evidence="3 7" id="KW-0479">Metal-binding</keyword>
<keyword evidence="5 7" id="KW-0408">Iron</keyword>
<keyword evidence="7 8" id="KW-0349">Heme</keyword>
<dbReference type="AlphaFoldDB" id="A0A2A6B535"/>
<accession>A0A8R1UD71</accession>
<proteinExistence type="inferred from homology"/>
<dbReference type="InterPro" id="IPR017972">
    <property type="entry name" value="Cyt_P450_CS"/>
</dbReference>
<organism evidence="9 10">
    <name type="scientific">Pristionchus pacificus</name>
    <name type="common">Parasitic nematode worm</name>
    <dbReference type="NCBI Taxonomy" id="54126"/>
    <lineage>
        <taxon>Eukaryota</taxon>
        <taxon>Metazoa</taxon>
        <taxon>Ecdysozoa</taxon>
        <taxon>Nematoda</taxon>
        <taxon>Chromadorea</taxon>
        <taxon>Rhabditida</taxon>
        <taxon>Rhabditina</taxon>
        <taxon>Diplogasteromorpha</taxon>
        <taxon>Diplogasteroidea</taxon>
        <taxon>Neodiplogasteridae</taxon>
        <taxon>Pristionchus</taxon>
    </lineage>
</organism>
<dbReference type="PROSITE" id="PS00086">
    <property type="entry name" value="CYTOCHROME_P450"/>
    <property type="match status" value="1"/>
</dbReference>
<dbReference type="InterPro" id="IPR002401">
    <property type="entry name" value="Cyt_P450_E_grp-I"/>
</dbReference>
<dbReference type="Proteomes" id="UP000005239">
    <property type="component" value="Unassembled WGS sequence"/>
</dbReference>
<evidence type="ECO:0000256" key="2">
    <source>
        <dbReference type="ARBA" id="ARBA00010617"/>
    </source>
</evidence>